<keyword evidence="3" id="KW-0812">Transmembrane</keyword>
<evidence type="ECO:0000313" key="5">
    <source>
        <dbReference type="EMBL" id="CAY71115.1"/>
    </source>
</evidence>
<accession>C4R6C9</accession>
<feature type="compositionally biased region" description="Polar residues" evidence="2">
    <location>
        <begin position="495"/>
        <end position="518"/>
    </location>
</feature>
<dbReference type="PANTHER" id="PTHR22765:SF416">
    <property type="entry name" value="E3 UBIQUITIN-PROTEIN LIGASE GODZILLA"/>
    <property type="match status" value="1"/>
</dbReference>
<dbReference type="PROSITE" id="PS50089">
    <property type="entry name" value="ZF_RING_2"/>
    <property type="match status" value="1"/>
</dbReference>
<dbReference type="Gene3D" id="3.30.40.10">
    <property type="entry name" value="Zinc/RING finger domain, C3HC4 (zinc finger)"/>
    <property type="match status" value="1"/>
</dbReference>
<dbReference type="GeneID" id="8200014"/>
<evidence type="ECO:0000256" key="2">
    <source>
        <dbReference type="SAM" id="MobiDB-lite"/>
    </source>
</evidence>
<protein>
    <recommendedName>
        <fullName evidence="4">RING-type domain-containing protein</fullName>
    </recommendedName>
</protein>
<keyword evidence="3" id="KW-1133">Transmembrane helix</keyword>
<dbReference type="eggNOG" id="KOG0800">
    <property type="taxonomic scope" value="Eukaryota"/>
</dbReference>
<keyword evidence="6" id="KW-1185">Reference proteome</keyword>
<dbReference type="SMR" id="C4R6C9"/>
<organism evidence="5 6">
    <name type="scientific">Komagataella phaffii (strain GS115 / ATCC 20864)</name>
    <name type="common">Yeast</name>
    <name type="synonym">Pichia pastoris</name>
    <dbReference type="NCBI Taxonomy" id="644223"/>
    <lineage>
        <taxon>Eukaryota</taxon>
        <taxon>Fungi</taxon>
        <taxon>Dikarya</taxon>
        <taxon>Ascomycota</taxon>
        <taxon>Saccharomycotina</taxon>
        <taxon>Pichiomycetes</taxon>
        <taxon>Pichiales</taxon>
        <taxon>Pichiaceae</taxon>
        <taxon>Komagataella</taxon>
    </lineage>
</organism>
<feature type="region of interest" description="Disordered" evidence="2">
    <location>
        <begin position="1"/>
        <end position="36"/>
    </location>
</feature>
<dbReference type="GO" id="GO:0008270">
    <property type="term" value="F:zinc ion binding"/>
    <property type="evidence" value="ECO:0007669"/>
    <property type="project" value="UniProtKB-KW"/>
</dbReference>
<evidence type="ECO:0000259" key="4">
    <source>
        <dbReference type="PROSITE" id="PS50089"/>
    </source>
</evidence>
<dbReference type="InterPro" id="IPR013083">
    <property type="entry name" value="Znf_RING/FYVE/PHD"/>
</dbReference>
<dbReference type="GO" id="GO:0005737">
    <property type="term" value="C:cytoplasm"/>
    <property type="evidence" value="ECO:0007669"/>
    <property type="project" value="TreeGrafter"/>
</dbReference>
<dbReference type="STRING" id="644223.C4R6C9"/>
<keyword evidence="1" id="KW-0862">Zinc</keyword>
<dbReference type="EMBL" id="FN392321">
    <property type="protein sequence ID" value="CAY71115.1"/>
    <property type="molecule type" value="Genomic_DNA"/>
</dbReference>
<sequence>MSDANQPSSSLSGPSETMSSTLSASGTATNTSNSDSTGDSYNIFVGAKPSTVLFFIALTVGACIALLFLFFTLRYFVRSRLGLYVPSQSYSMRPTFVEGRNGNRFAVFPSTIQQQLIFSGRRNFTMSPTQQGALPGSFGPYGPYGITYRRRRYKKRKMTTDEVQKLFPIKTYGDWLNGGKEEDERNRDETMIIHENSSDTSSVILDNDEEPNVPNGSNRVEGQNQNQENFFPMKKEIDLGMPDEKDELHFDSGTCAICIDTLEEDELVRGLICGHVFHADCLDPWLTTRRACCPMCKRNYYMKDGNIQSSQDADDDDNNSLTNNNINDNSGLDPYNSLYIPRTVGYRGQLLLSVIDYLRQSQRLQDTVPESPIAIPDNNITELIGSSPQDTAANLPTSTNSSPDNTRGNEVPGAGIPNPANNNNALNYLADAYNNSDLYNLQEEATNRTNKWWKFIFVLFWRSLGVKKHDLYLYFVVRIYEERRIGRLAAEDQAAGSSSNGQERTATEGPLNSSNNTVDRAARIV</sequence>
<keyword evidence="1" id="KW-0863">Zinc-finger</keyword>
<dbReference type="OrthoDB" id="8062037at2759"/>
<keyword evidence="3" id="KW-0472">Membrane</keyword>
<dbReference type="SUPFAM" id="SSF57850">
    <property type="entry name" value="RING/U-box"/>
    <property type="match status" value="1"/>
</dbReference>
<evidence type="ECO:0000256" key="3">
    <source>
        <dbReference type="SAM" id="Phobius"/>
    </source>
</evidence>
<feature type="compositionally biased region" description="Low complexity" evidence="2">
    <location>
        <begin position="319"/>
        <end position="328"/>
    </location>
</feature>
<dbReference type="GO" id="GO:0006511">
    <property type="term" value="P:ubiquitin-dependent protein catabolic process"/>
    <property type="evidence" value="ECO:0007669"/>
    <property type="project" value="TreeGrafter"/>
</dbReference>
<dbReference type="Pfam" id="PF13639">
    <property type="entry name" value="zf-RING_2"/>
    <property type="match status" value="1"/>
</dbReference>
<proteinExistence type="predicted"/>
<dbReference type="OMA" id="RINRHIC"/>
<feature type="compositionally biased region" description="Low complexity" evidence="2">
    <location>
        <begin position="19"/>
        <end position="36"/>
    </location>
</feature>
<dbReference type="SMART" id="SM00184">
    <property type="entry name" value="RING"/>
    <property type="match status" value="1"/>
</dbReference>
<feature type="region of interest" description="Disordered" evidence="2">
    <location>
        <begin position="307"/>
        <end position="328"/>
    </location>
</feature>
<dbReference type="InParanoid" id="C4R6C9"/>
<dbReference type="KEGG" id="ppa:PAS_chr3_1053"/>
<feature type="region of interest" description="Disordered" evidence="2">
    <location>
        <begin position="491"/>
        <end position="525"/>
    </location>
</feature>
<gene>
    <name evidence="5" type="ordered locus">PAS_chr3_1053</name>
</gene>
<feature type="compositionally biased region" description="Polar residues" evidence="2">
    <location>
        <begin position="1"/>
        <end position="18"/>
    </location>
</feature>
<dbReference type="InterPro" id="IPR051826">
    <property type="entry name" value="E3_ubiquitin-ligase_domain"/>
</dbReference>
<feature type="transmembrane region" description="Helical" evidence="3">
    <location>
        <begin position="52"/>
        <end position="77"/>
    </location>
</feature>
<dbReference type="HOGENOM" id="CLU_032653_0_0_1"/>
<dbReference type="AlphaFoldDB" id="C4R6C9"/>
<feature type="domain" description="RING-type" evidence="4">
    <location>
        <begin position="255"/>
        <end position="297"/>
    </location>
</feature>
<feature type="region of interest" description="Disordered" evidence="2">
    <location>
        <begin position="385"/>
        <end position="419"/>
    </location>
</feature>
<dbReference type="Proteomes" id="UP000000314">
    <property type="component" value="Chromosome 3"/>
</dbReference>
<evidence type="ECO:0000256" key="1">
    <source>
        <dbReference type="PROSITE-ProRule" id="PRU00175"/>
    </source>
</evidence>
<dbReference type="CDD" id="cd16473">
    <property type="entry name" value="RING-H2_RNF103"/>
    <property type="match status" value="1"/>
</dbReference>
<keyword evidence="1" id="KW-0479">Metal-binding</keyword>
<name>C4R6C9_KOMPG</name>
<dbReference type="GO" id="GO:0061630">
    <property type="term" value="F:ubiquitin protein ligase activity"/>
    <property type="evidence" value="ECO:0007669"/>
    <property type="project" value="TreeGrafter"/>
</dbReference>
<dbReference type="RefSeq" id="XP_002493294.1">
    <property type="nucleotide sequence ID" value="XM_002493249.1"/>
</dbReference>
<evidence type="ECO:0000313" key="6">
    <source>
        <dbReference type="Proteomes" id="UP000000314"/>
    </source>
</evidence>
<feature type="compositionally biased region" description="Polar residues" evidence="2">
    <location>
        <begin position="385"/>
        <end position="408"/>
    </location>
</feature>
<dbReference type="InterPro" id="IPR001841">
    <property type="entry name" value="Znf_RING"/>
</dbReference>
<reference evidence="5 6" key="1">
    <citation type="journal article" date="2009" name="Nat. Biotechnol.">
        <title>Genome sequence of the recombinant protein production host Pichia pastoris.</title>
        <authorList>
            <person name="De Schutter K."/>
            <person name="Lin Y.C."/>
            <person name="Tiels P."/>
            <person name="Van Hecke A."/>
            <person name="Glinka S."/>
            <person name="Weber-Lehmann J."/>
            <person name="Rouze P."/>
            <person name="Van de Peer Y."/>
            <person name="Callewaert N."/>
        </authorList>
    </citation>
    <scope>NUCLEOTIDE SEQUENCE [LARGE SCALE GENOMIC DNA]</scope>
    <source>
        <strain evidence="6">GS115 / ATCC 20864</strain>
    </source>
</reference>
<dbReference type="PANTHER" id="PTHR22765">
    <property type="entry name" value="RING FINGER AND PROTEASE ASSOCIATED DOMAIN-CONTAINING"/>
    <property type="match status" value="1"/>
</dbReference>